<evidence type="ECO:0000313" key="3">
    <source>
        <dbReference type="EMBL" id="MDT7842731.1"/>
    </source>
</evidence>
<dbReference type="InterPro" id="IPR018309">
    <property type="entry name" value="Tscrpt_reg_PadR_C"/>
</dbReference>
<comment type="caution">
    <text evidence="3">The sequence shown here is derived from an EMBL/GenBank/DDBJ whole genome shotgun (WGS) entry which is preliminary data.</text>
</comment>
<evidence type="ECO:0000259" key="1">
    <source>
        <dbReference type="Pfam" id="PF03551"/>
    </source>
</evidence>
<evidence type="ECO:0000313" key="4">
    <source>
        <dbReference type="Proteomes" id="UP001257948"/>
    </source>
</evidence>
<accession>A0ABU3LU08</accession>
<feature type="domain" description="Transcription regulator PadR C-terminal" evidence="2">
    <location>
        <begin position="91"/>
        <end position="169"/>
    </location>
</feature>
<dbReference type="Pfam" id="PF10400">
    <property type="entry name" value="Vir_act_alpha_C"/>
    <property type="match status" value="1"/>
</dbReference>
<dbReference type="EMBL" id="JAVTLL010000011">
    <property type="protein sequence ID" value="MDT7842731.1"/>
    <property type="molecule type" value="Genomic_DNA"/>
</dbReference>
<dbReference type="Proteomes" id="UP001257948">
    <property type="component" value="Unassembled WGS sequence"/>
</dbReference>
<protein>
    <submittedName>
        <fullName evidence="3">PadR family transcriptional regulator</fullName>
    </submittedName>
</protein>
<keyword evidence="4" id="KW-1185">Reference proteome</keyword>
<dbReference type="RefSeq" id="WP_314202316.1">
    <property type="nucleotide sequence ID" value="NZ_JAVTLL010000011.1"/>
</dbReference>
<evidence type="ECO:0000259" key="2">
    <source>
        <dbReference type="Pfam" id="PF10400"/>
    </source>
</evidence>
<organism evidence="3 4">
    <name type="scientific">Streptomyces justiciae</name>
    <dbReference type="NCBI Taxonomy" id="2780140"/>
    <lineage>
        <taxon>Bacteria</taxon>
        <taxon>Bacillati</taxon>
        <taxon>Actinomycetota</taxon>
        <taxon>Actinomycetes</taxon>
        <taxon>Kitasatosporales</taxon>
        <taxon>Streptomycetaceae</taxon>
        <taxon>Streptomyces</taxon>
    </lineage>
</organism>
<sequence>MSIRHGLLALLEHGPRYGSRLRSEFEARTGGTWPLNIGQVYTTLGRLERDGMVAQEGADEAGRALYGLTEAGRAEVRAWFARPVERGSPPRDELAIKLVMAVGVPGADVRAVVEVQRRHVSRALHHHVRARAEALARAPEHPDEVARLLVLEQQVCHTEAELRWLDHCEVRLLRMTQAPNPDS</sequence>
<dbReference type="SUPFAM" id="SSF46785">
    <property type="entry name" value="Winged helix' DNA-binding domain"/>
    <property type="match status" value="1"/>
</dbReference>
<dbReference type="PANTHER" id="PTHR43252">
    <property type="entry name" value="TRANSCRIPTIONAL REGULATOR YQJI"/>
    <property type="match status" value="1"/>
</dbReference>
<gene>
    <name evidence="3" type="ORF">RQC66_18555</name>
</gene>
<dbReference type="Gene3D" id="6.10.140.190">
    <property type="match status" value="1"/>
</dbReference>
<dbReference type="PANTHER" id="PTHR43252:SF6">
    <property type="entry name" value="NEGATIVE TRANSCRIPTION REGULATOR PADR"/>
    <property type="match status" value="1"/>
</dbReference>
<dbReference type="Gene3D" id="1.10.10.10">
    <property type="entry name" value="Winged helix-like DNA-binding domain superfamily/Winged helix DNA-binding domain"/>
    <property type="match status" value="1"/>
</dbReference>
<dbReference type="InterPro" id="IPR036388">
    <property type="entry name" value="WH-like_DNA-bd_sf"/>
</dbReference>
<dbReference type="InterPro" id="IPR036390">
    <property type="entry name" value="WH_DNA-bd_sf"/>
</dbReference>
<dbReference type="Pfam" id="PF03551">
    <property type="entry name" value="PadR"/>
    <property type="match status" value="1"/>
</dbReference>
<name>A0ABU3LU08_9ACTN</name>
<dbReference type="InterPro" id="IPR005149">
    <property type="entry name" value="Tscrpt_reg_PadR_N"/>
</dbReference>
<feature type="domain" description="Transcription regulator PadR N-terminal" evidence="1">
    <location>
        <begin position="7"/>
        <end position="77"/>
    </location>
</feature>
<reference evidence="4" key="1">
    <citation type="submission" date="2023-07" db="EMBL/GenBank/DDBJ databases">
        <title>Draft genome sequence of the endophytic actinobacterium Streptomyces justiciae WPN32, a potential antibiotic producer.</title>
        <authorList>
            <person name="Yasawong M."/>
            <person name="Pana W."/>
            <person name="Ganta P."/>
            <person name="Santapan N."/>
            <person name="Songngamsuk T."/>
            <person name="Phatcharaharikarn M."/>
            <person name="Kerdtoob S."/>
            <person name="Nantapong N."/>
        </authorList>
    </citation>
    <scope>NUCLEOTIDE SEQUENCE [LARGE SCALE GENOMIC DNA]</scope>
    <source>
        <strain evidence="4">WPN32</strain>
    </source>
</reference>
<proteinExistence type="predicted"/>